<accession>A0A7D4BT84</accession>
<proteinExistence type="predicted"/>
<reference evidence="1 2" key="1">
    <citation type="submission" date="2020-05" db="EMBL/GenBank/DDBJ databases">
        <title>Erythrobacter mangrovi sp. nov., isolated from rhizosphere soil of mangrove plant (Kandelia candel).</title>
        <authorList>
            <person name="Ye Y.H."/>
        </authorList>
    </citation>
    <scope>NUCLEOTIDE SEQUENCE [LARGE SCALE GENOMIC DNA]</scope>
    <source>
        <strain evidence="1 2">EB310</strain>
    </source>
</reference>
<dbReference type="KEGG" id="emv:HQR01_03190"/>
<evidence type="ECO:0000313" key="1">
    <source>
        <dbReference type="EMBL" id="QKG70447.1"/>
    </source>
</evidence>
<dbReference type="AlphaFoldDB" id="A0A7D4BT84"/>
<sequence length="103" mass="11376">MRVPIRHGLDKAEVRRRLHSRSHEIANFIPGGVADVTTTWPNEDVMTLSVGAMGQKIDGRVLVEEGQVVFEVDLPPMLSFVEPMISKAIKSEGQKLLADHSDS</sequence>
<protein>
    <submittedName>
        <fullName evidence="1">Polyhydroxyalkanoic acid system family protein</fullName>
    </submittedName>
</protein>
<dbReference type="Proteomes" id="UP000504693">
    <property type="component" value="Chromosome"/>
</dbReference>
<name>A0A7D4BT84_9SPHN</name>
<organism evidence="1 2">
    <name type="scientific">Erythrobacter mangrovi</name>
    <dbReference type="NCBI Taxonomy" id="2739433"/>
    <lineage>
        <taxon>Bacteria</taxon>
        <taxon>Pseudomonadati</taxon>
        <taxon>Pseudomonadota</taxon>
        <taxon>Alphaproteobacteria</taxon>
        <taxon>Sphingomonadales</taxon>
        <taxon>Erythrobacteraceae</taxon>
        <taxon>Erythrobacter/Porphyrobacter group</taxon>
        <taxon>Erythrobacter</taxon>
    </lineage>
</organism>
<keyword evidence="2" id="KW-1185">Reference proteome</keyword>
<dbReference type="InterPro" id="IPR013433">
    <property type="entry name" value="PHA_gran_rgn"/>
</dbReference>
<dbReference type="RefSeq" id="WP_173212496.1">
    <property type="nucleotide sequence ID" value="NZ_CP053921.1"/>
</dbReference>
<dbReference type="Pfam" id="PF09650">
    <property type="entry name" value="PHA_gran_rgn"/>
    <property type="match status" value="1"/>
</dbReference>
<gene>
    <name evidence="1" type="ORF">HQR01_03190</name>
</gene>
<dbReference type="EMBL" id="CP053921">
    <property type="protein sequence ID" value="QKG70447.1"/>
    <property type="molecule type" value="Genomic_DNA"/>
</dbReference>
<evidence type="ECO:0000313" key="2">
    <source>
        <dbReference type="Proteomes" id="UP000504693"/>
    </source>
</evidence>